<dbReference type="Pfam" id="PF00763">
    <property type="entry name" value="THF_DHG_CYH"/>
    <property type="match status" value="1"/>
</dbReference>
<gene>
    <name evidence="11" type="ORF">A3B93_00320</name>
</gene>
<dbReference type="InterPro" id="IPR020631">
    <property type="entry name" value="THF_DH/CycHdrlase_NAD-bd_dom"/>
</dbReference>
<name>A0A1F6WLZ2_9BACT</name>
<evidence type="ECO:0000256" key="3">
    <source>
        <dbReference type="ARBA" id="ARBA00022755"/>
    </source>
</evidence>
<reference evidence="11 12" key="1">
    <citation type="journal article" date="2016" name="Nat. Commun.">
        <title>Thousands of microbial genomes shed light on interconnected biogeochemical processes in an aquifer system.</title>
        <authorList>
            <person name="Anantharaman K."/>
            <person name="Brown C.T."/>
            <person name="Hug L.A."/>
            <person name="Sharon I."/>
            <person name="Castelle C.J."/>
            <person name="Probst A.J."/>
            <person name="Thomas B.C."/>
            <person name="Singh A."/>
            <person name="Wilkins M.J."/>
            <person name="Karaoz U."/>
            <person name="Brodie E.L."/>
            <person name="Williams K.H."/>
            <person name="Hubbard S.S."/>
            <person name="Banfield J.F."/>
        </authorList>
    </citation>
    <scope>NUCLEOTIDE SEQUENCE [LARGE SCALE GENOMIC DNA]</scope>
</reference>
<dbReference type="SUPFAM" id="SSF51735">
    <property type="entry name" value="NAD(P)-binding Rossmann-fold domains"/>
    <property type="match status" value="1"/>
</dbReference>
<dbReference type="AlphaFoldDB" id="A0A1F6WLZ2"/>
<dbReference type="GO" id="GO:0004477">
    <property type="term" value="F:methenyltetrahydrofolate cyclohydrolase activity"/>
    <property type="evidence" value="ECO:0007669"/>
    <property type="project" value="TreeGrafter"/>
</dbReference>
<dbReference type="PANTHER" id="PTHR48099:SF5">
    <property type="entry name" value="C-1-TETRAHYDROFOLATE SYNTHASE, CYTOPLASMIC"/>
    <property type="match status" value="1"/>
</dbReference>
<dbReference type="InterPro" id="IPR046346">
    <property type="entry name" value="Aminoacid_DH-like_N_sf"/>
</dbReference>
<evidence type="ECO:0008006" key="13">
    <source>
        <dbReference type="Google" id="ProtNLM"/>
    </source>
</evidence>
<evidence type="ECO:0000313" key="11">
    <source>
        <dbReference type="EMBL" id="OGI82836.1"/>
    </source>
</evidence>
<dbReference type="GO" id="GO:0006164">
    <property type="term" value="P:purine nucleotide biosynthetic process"/>
    <property type="evidence" value="ECO:0007669"/>
    <property type="project" value="UniProtKB-KW"/>
</dbReference>
<evidence type="ECO:0000259" key="10">
    <source>
        <dbReference type="Pfam" id="PF02882"/>
    </source>
</evidence>
<keyword evidence="2" id="KW-0554">One-carbon metabolism</keyword>
<dbReference type="InterPro" id="IPR036291">
    <property type="entry name" value="NAD(P)-bd_dom_sf"/>
</dbReference>
<keyword evidence="7" id="KW-0028">Amino-acid biosynthesis</keyword>
<dbReference type="GO" id="GO:0009086">
    <property type="term" value="P:methionine biosynthetic process"/>
    <property type="evidence" value="ECO:0007669"/>
    <property type="project" value="UniProtKB-KW"/>
</dbReference>
<dbReference type="SUPFAM" id="SSF53223">
    <property type="entry name" value="Aminoacid dehydrogenase-like, N-terminal domain"/>
    <property type="match status" value="1"/>
</dbReference>
<dbReference type="GO" id="GO:0005829">
    <property type="term" value="C:cytosol"/>
    <property type="evidence" value="ECO:0007669"/>
    <property type="project" value="TreeGrafter"/>
</dbReference>
<keyword evidence="4" id="KW-0378">Hydrolase</keyword>
<keyword evidence="6" id="KW-0560">Oxidoreductase</keyword>
<evidence type="ECO:0000256" key="8">
    <source>
        <dbReference type="ARBA" id="ARBA00023268"/>
    </source>
</evidence>
<dbReference type="GO" id="GO:0035999">
    <property type="term" value="P:tetrahydrofolate interconversion"/>
    <property type="evidence" value="ECO:0007669"/>
    <property type="project" value="TreeGrafter"/>
</dbReference>
<dbReference type="Gene3D" id="3.40.50.720">
    <property type="entry name" value="NAD(P)-binding Rossmann-like Domain"/>
    <property type="match status" value="1"/>
</dbReference>
<evidence type="ECO:0000256" key="6">
    <source>
        <dbReference type="ARBA" id="ARBA00023002"/>
    </source>
</evidence>
<evidence type="ECO:0000313" key="12">
    <source>
        <dbReference type="Proteomes" id="UP000179880"/>
    </source>
</evidence>
<feature type="domain" description="Tetrahydrofolate dehydrogenase/cyclohydrolase catalytic" evidence="9">
    <location>
        <begin position="3"/>
        <end position="112"/>
    </location>
</feature>
<comment type="caution">
    <text evidence="11">The sequence shown here is derived from an EMBL/GenBank/DDBJ whole genome shotgun (WGS) entry which is preliminary data.</text>
</comment>
<feature type="domain" description="Tetrahydrofolate dehydrogenase/cyclohydrolase NAD(P)-binding" evidence="10">
    <location>
        <begin position="134"/>
        <end position="265"/>
    </location>
</feature>
<dbReference type="PRINTS" id="PR00085">
    <property type="entry name" value="THFDHDRGNASE"/>
</dbReference>
<dbReference type="Proteomes" id="UP000179880">
    <property type="component" value="Unassembled WGS sequence"/>
</dbReference>
<evidence type="ECO:0000256" key="5">
    <source>
        <dbReference type="ARBA" id="ARBA00022857"/>
    </source>
</evidence>
<evidence type="ECO:0000259" key="9">
    <source>
        <dbReference type="Pfam" id="PF00763"/>
    </source>
</evidence>
<dbReference type="PANTHER" id="PTHR48099">
    <property type="entry name" value="C-1-TETRAHYDROFOLATE SYNTHASE, CYTOPLASMIC-RELATED"/>
    <property type="match status" value="1"/>
</dbReference>
<sequence>MIIDGQKIASEINEILRKKTVNLARPLSIGLIYAGVNPIIDRFIAVKKKFGEKIGVRVEVYRFDESISQEEFYKEIKNIVGYHDGVVIQLPLPEHLNQTQSLSVIPPEKDIDVLSAKSLEKFIQGDSKMRPPVAGACEEILARAGVELMGKKITVIGQGRLVGIPVLAWLRRRGVEPTTVGLDYKGLPELLKRSDIIISGAGAPGLIKPDMIKSGVIILDAGTSESLGRVVGDAELACAERAEVFTPVPGGLGPVTVAVLFQNLFANL</sequence>
<protein>
    <recommendedName>
        <fullName evidence="13">Methenyltetrahydrofolate cyclohydrolase</fullName>
    </recommendedName>
</protein>
<keyword evidence="5" id="KW-0521">NADP</keyword>
<dbReference type="EMBL" id="MFUH01000002">
    <property type="protein sequence ID" value="OGI82836.1"/>
    <property type="molecule type" value="Genomic_DNA"/>
</dbReference>
<keyword evidence="7" id="KW-0486">Methionine biosynthesis</keyword>
<keyword evidence="3" id="KW-0658">Purine biosynthesis</keyword>
<dbReference type="Gene3D" id="3.40.50.10860">
    <property type="entry name" value="Leucine Dehydrogenase, chain A, domain 1"/>
    <property type="match status" value="1"/>
</dbReference>
<dbReference type="Pfam" id="PF02882">
    <property type="entry name" value="THF_DHG_CYH_C"/>
    <property type="match status" value="1"/>
</dbReference>
<organism evidence="11 12">
    <name type="scientific">Candidatus Nomurabacteria bacterium RIFCSPHIGHO2_02_FULL_42_24</name>
    <dbReference type="NCBI Taxonomy" id="1801757"/>
    <lineage>
        <taxon>Bacteria</taxon>
        <taxon>Candidatus Nomuraibacteriota</taxon>
    </lineage>
</organism>
<keyword evidence="8" id="KW-0511">Multifunctional enzyme</keyword>
<comment type="pathway">
    <text evidence="1">One-carbon metabolism; tetrahydrofolate interconversion.</text>
</comment>
<dbReference type="InterPro" id="IPR000672">
    <property type="entry name" value="THF_DH/CycHdrlase"/>
</dbReference>
<dbReference type="GO" id="GO:0004488">
    <property type="term" value="F:methylenetetrahydrofolate dehydrogenase (NADP+) activity"/>
    <property type="evidence" value="ECO:0007669"/>
    <property type="project" value="InterPro"/>
</dbReference>
<dbReference type="InterPro" id="IPR020630">
    <property type="entry name" value="THF_DH/CycHdrlase_cat_dom"/>
</dbReference>
<accession>A0A1F6WLZ2</accession>
<evidence type="ECO:0000256" key="1">
    <source>
        <dbReference type="ARBA" id="ARBA00004777"/>
    </source>
</evidence>
<proteinExistence type="predicted"/>
<evidence type="ECO:0000256" key="2">
    <source>
        <dbReference type="ARBA" id="ARBA00022563"/>
    </source>
</evidence>
<evidence type="ECO:0000256" key="7">
    <source>
        <dbReference type="ARBA" id="ARBA00023167"/>
    </source>
</evidence>
<evidence type="ECO:0000256" key="4">
    <source>
        <dbReference type="ARBA" id="ARBA00022801"/>
    </source>
</evidence>